<keyword evidence="4" id="KW-0479">Metal-binding</keyword>
<feature type="transmembrane region" description="Helical" evidence="12">
    <location>
        <begin position="810"/>
        <end position="829"/>
    </location>
</feature>
<evidence type="ECO:0000313" key="15">
    <source>
        <dbReference type="Proteomes" id="UP001162640"/>
    </source>
</evidence>
<keyword evidence="8" id="KW-0464">Manganese</keyword>
<organism evidence="14 15">
    <name type="scientific">Triparma laevis f. inornata</name>
    <dbReference type="NCBI Taxonomy" id="1714386"/>
    <lineage>
        <taxon>Eukaryota</taxon>
        <taxon>Sar</taxon>
        <taxon>Stramenopiles</taxon>
        <taxon>Ochrophyta</taxon>
        <taxon>Bolidophyceae</taxon>
        <taxon>Parmales</taxon>
        <taxon>Triparmaceae</taxon>
        <taxon>Triparma</taxon>
    </lineage>
</organism>
<feature type="compositionally biased region" description="Polar residues" evidence="11">
    <location>
        <begin position="392"/>
        <end position="403"/>
    </location>
</feature>
<evidence type="ECO:0000256" key="5">
    <source>
        <dbReference type="ARBA" id="ARBA00022801"/>
    </source>
</evidence>
<gene>
    <name evidence="14" type="ORF">TL16_g00926</name>
</gene>
<sequence>MQGKRKTQEDAHCVSMNFGDYDHHLMMVCDGHGGSLAAKRVREIMEAHLKKKKFDVDGTKKEQHGSYASNLFNAFLEVDKKLSEEEPFKEGKDFSGTTVNLAMVCEKIIVCANAGDTRCVVSKDQKAIDLSQDHKPTHPEERTRIVKAGGHVTNGRVNGLHGVARSLGDFGYKEGCIGDPNKQLVTCRPDVMVYPSSISEDEFVLICCDGVWDVLSSQEAITFIHECLVVKKVPDLQTCLDMLLDHCLEKGSNDNMTAAIIALPGFCRVHNYFKKPSTGICNVSKDFVDFSESDLKGKFEQHLEQAKNAAIDPYGYDGADLSTAFGYDGPPSAISSAFSYDGAASALSVRDSGVGSSGAGTDFQTMSTTNTPKNPTIRKLKSSLLSGEDEQQPVNGSPSTPSNWKRRLKAKSKERKKWLHYVLTKFESYEGLKELLELHPDIIYIFVEIIRNKLTILKDCGTQLHDLDETSARIIGRGLASSLKSRKFTSAGVDQWRLKYPAIATLAENYRFFIPMIETISVALLRRATWGLIYPFGVGAGISIVDMISDIIMLYSYYEVGSYFYFKWNIAFILTCVFIQIALVLNNRGFKITSRDTIVEVLYVITFLKPAIDSFRIAIGETRYNRTGNEILYEVSSMKLVEVVLESIHCCVLQIHALLNGSEEIQATVFLSIVCSAASAGYTSTLLCYDYDTQSEKRKRMPNFYGMIPDESWRRAVTFFSMMISSSCLMISRCFCFALLSSVSGDYVMGYFFVDQVAYLASKWLRNDFLYWSSSTVPIVQSMFTRVFIKIFADFTSCIQLRHPNEIDGAYYTINTITGQLACYAAIVLFEQELDAGRVTSAISKEAIITLYVICTGFWAVSYLMLLLAIKHAYLHTLFSMKSGIEHQVECFKLAKKNNYERGMLSCFECDKRYLEPIKDEAKARIDENWSKWRNKRPAWFAVEVDNWDKMIMPEKALKDRKENRWWAGDNNSGSMGGKFGTMRGTEGKSYHIQ</sequence>
<protein>
    <recommendedName>
        <fullName evidence="3">protein-serine/threonine phosphatase</fullName>
        <ecNumber evidence="3">3.1.3.16</ecNumber>
    </recommendedName>
</protein>
<comment type="catalytic activity">
    <reaction evidence="10">
        <text>O-phospho-L-threonyl-[protein] + H2O = L-threonyl-[protein] + phosphate</text>
        <dbReference type="Rhea" id="RHEA:47004"/>
        <dbReference type="Rhea" id="RHEA-COMP:11060"/>
        <dbReference type="Rhea" id="RHEA-COMP:11605"/>
        <dbReference type="ChEBI" id="CHEBI:15377"/>
        <dbReference type="ChEBI" id="CHEBI:30013"/>
        <dbReference type="ChEBI" id="CHEBI:43474"/>
        <dbReference type="ChEBI" id="CHEBI:61977"/>
        <dbReference type="EC" id="3.1.3.16"/>
    </reaction>
</comment>
<proteinExistence type="inferred from homology"/>
<keyword evidence="7" id="KW-0904">Protein phosphatase</keyword>
<dbReference type="GO" id="GO:0046872">
    <property type="term" value="F:metal ion binding"/>
    <property type="evidence" value="ECO:0007669"/>
    <property type="project" value="UniProtKB-KW"/>
</dbReference>
<feature type="domain" description="PPM-type phosphatase" evidence="13">
    <location>
        <begin position="1"/>
        <end position="263"/>
    </location>
</feature>
<dbReference type="EMBL" id="BLQM01000018">
    <property type="protein sequence ID" value="GMH51015.1"/>
    <property type="molecule type" value="Genomic_DNA"/>
</dbReference>
<evidence type="ECO:0000256" key="4">
    <source>
        <dbReference type="ARBA" id="ARBA00022723"/>
    </source>
</evidence>
<dbReference type="Gene3D" id="3.60.40.10">
    <property type="entry name" value="PPM-type phosphatase domain"/>
    <property type="match status" value="1"/>
</dbReference>
<feature type="transmembrane region" description="Helical" evidence="12">
    <location>
        <begin position="849"/>
        <end position="870"/>
    </location>
</feature>
<feature type="transmembrane region" description="Helical" evidence="12">
    <location>
        <begin position="532"/>
        <end position="558"/>
    </location>
</feature>
<dbReference type="CDD" id="cd00143">
    <property type="entry name" value="PP2Cc"/>
    <property type="match status" value="1"/>
</dbReference>
<evidence type="ECO:0000256" key="2">
    <source>
        <dbReference type="ARBA" id="ARBA00006702"/>
    </source>
</evidence>
<feature type="transmembrane region" description="Helical" evidence="12">
    <location>
        <begin position="564"/>
        <end position="585"/>
    </location>
</feature>
<evidence type="ECO:0000256" key="3">
    <source>
        <dbReference type="ARBA" id="ARBA00013081"/>
    </source>
</evidence>
<evidence type="ECO:0000256" key="10">
    <source>
        <dbReference type="ARBA" id="ARBA00048336"/>
    </source>
</evidence>
<feature type="transmembrane region" description="Helical" evidence="12">
    <location>
        <begin position="769"/>
        <end position="789"/>
    </location>
</feature>
<evidence type="ECO:0000256" key="1">
    <source>
        <dbReference type="ARBA" id="ARBA00001936"/>
    </source>
</evidence>
<evidence type="ECO:0000256" key="6">
    <source>
        <dbReference type="ARBA" id="ARBA00022842"/>
    </source>
</evidence>
<dbReference type="Proteomes" id="UP001162640">
    <property type="component" value="Unassembled WGS sequence"/>
</dbReference>
<keyword evidence="12" id="KW-1133">Transmembrane helix</keyword>
<dbReference type="InterPro" id="IPR036457">
    <property type="entry name" value="PPM-type-like_dom_sf"/>
</dbReference>
<dbReference type="GO" id="GO:0004722">
    <property type="term" value="F:protein serine/threonine phosphatase activity"/>
    <property type="evidence" value="ECO:0007669"/>
    <property type="project" value="UniProtKB-EC"/>
</dbReference>
<dbReference type="EC" id="3.1.3.16" evidence="3"/>
<evidence type="ECO:0000256" key="12">
    <source>
        <dbReference type="SAM" id="Phobius"/>
    </source>
</evidence>
<evidence type="ECO:0000259" key="13">
    <source>
        <dbReference type="PROSITE" id="PS51746"/>
    </source>
</evidence>
<comment type="catalytic activity">
    <reaction evidence="9">
        <text>O-phospho-L-seryl-[protein] + H2O = L-seryl-[protein] + phosphate</text>
        <dbReference type="Rhea" id="RHEA:20629"/>
        <dbReference type="Rhea" id="RHEA-COMP:9863"/>
        <dbReference type="Rhea" id="RHEA-COMP:11604"/>
        <dbReference type="ChEBI" id="CHEBI:15377"/>
        <dbReference type="ChEBI" id="CHEBI:29999"/>
        <dbReference type="ChEBI" id="CHEBI:43474"/>
        <dbReference type="ChEBI" id="CHEBI:83421"/>
        <dbReference type="EC" id="3.1.3.16"/>
    </reaction>
</comment>
<feature type="region of interest" description="Disordered" evidence="11">
    <location>
        <begin position="351"/>
        <end position="407"/>
    </location>
</feature>
<dbReference type="PROSITE" id="PS51746">
    <property type="entry name" value="PPM_2"/>
    <property type="match status" value="1"/>
</dbReference>
<accession>A0A9W6ZIR1</accession>
<dbReference type="SUPFAM" id="SSF81606">
    <property type="entry name" value="PP2C-like"/>
    <property type="match status" value="1"/>
</dbReference>
<dbReference type="Pfam" id="PF00481">
    <property type="entry name" value="PP2C"/>
    <property type="match status" value="1"/>
</dbReference>
<dbReference type="InterPro" id="IPR015655">
    <property type="entry name" value="PP2C"/>
</dbReference>
<comment type="cofactor">
    <cofactor evidence="1">
        <name>Mn(2+)</name>
        <dbReference type="ChEBI" id="CHEBI:29035"/>
    </cofactor>
</comment>
<comment type="caution">
    <text evidence="14">The sequence shown here is derived from an EMBL/GenBank/DDBJ whole genome shotgun (WGS) entry which is preliminary data.</text>
</comment>
<keyword evidence="12" id="KW-0812">Transmembrane</keyword>
<evidence type="ECO:0000256" key="7">
    <source>
        <dbReference type="ARBA" id="ARBA00022912"/>
    </source>
</evidence>
<dbReference type="SMART" id="SM00332">
    <property type="entry name" value="PP2Cc"/>
    <property type="match status" value="1"/>
</dbReference>
<keyword evidence="5" id="KW-0378">Hydrolase</keyword>
<dbReference type="PANTHER" id="PTHR13832">
    <property type="entry name" value="PROTEIN PHOSPHATASE 2C"/>
    <property type="match status" value="1"/>
</dbReference>
<name>A0A9W6ZIR1_9STRA</name>
<evidence type="ECO:0000256" key="11">
    <source>
        <dbReference type="SAM" id="MobiDB-lite"/>
    </source>
</evidence>
<keyword evidence="12" id="KW-0472">Membrane</keyword>
<feature type="compositionally biased region" description="Polar residues" evidence="11">
    <location>
        <begin position="362"/>
        <end position="374"/>
    </location>
</feature>
<dbReference type="AlphaFoldDB" id="A0A9W6ZIR1"/>
<dbReference type="PANTHER" id="PTHR13832:SF803">
    <property type="entry name" value="PROTEIN PHOSPHATASE 1G"/>
    <property type="match status" value="1"/>
</dbReference>
<evidence type="ECO:0000256" key="9">
    <source>
        <dbReference type="ARBA" id="ARBA00047761"/>
    </source>
</evidence>
<dbReference type="InterPro" id="IPR001932">
    <property type="entry name" value="PPM-type_phosphatase-like_dom"/>
</dbReference>
<comment type="similarity">
    <text evidence="2">Belongs to the PP2C family.</text>
</comment>
<evidence type="ECO:0000313" key="14">
    <source>
        <dbReference type="EMBL" id="GMH51015.1"/>
    </source>
</evidence>
<evidence type="ECO:0000256" key="8">
    <source>
        <dbReference type="ARBA" id="ARBA00023211"/>
    </source>
</evidence>
<reference evidence="15" key="1">
    <citation type="journal article" date="2023" name="Commun. Biol.">
        <title>Genome analysis of Parmales, the sister group of diatoms, reveals the evolutionary specialization of diatoms from phago-mixotrophs to photoautotrophs.</title>
        <authorList>
            <person name="Ban H."/>
            <person name="Sato S."/>
            <person name="Yoshikawa S."/>
            <person name="Yamada K."/>
            <person name="Nakamura Y."/>
            <person name="Ichinomiya M."/>
            <person name="Sato N."/>
            <person name="Blanc-Mathieu R."/>
            <person name="Endo H."/>
            <person name="Kuwata A."/>
            <person name="Ogata H."/>
        </authorList>
    </citation>
    <scope>NUCLEOTIDE SEQUENCE [LARGE SCALE GENOMIC DNA]</scope>
</reference>
<keyword evidence="6" id="KW-0460">Magnesium</keyword>